<sequence>MQQFADPKLPRQSFPAAGYRTRDLYPDPDPDPYTRPRLSAHLAAGLARFCLHLHICTSAILELSSSFIITTTIHQDEDEDETIATLRQYTFFEYLSLSVDFCESFSCCSRPAFEPTPEQTYPTSSFVSQEAKRGHPICDTLDSSILETCQPLLFHLLIPTSASASISSSPGITCIVFDTSRPLLAASDKRSIPTPILRNHHILHWKHVACHPSPFQLLLRASCILVSLCNYIFCVG</sequence>
<evidence type="ECO:0000313" key="2">
    <source>
        <dbReference type="Proteomes" id="UP001595075"/>
    </source>
</evidence>
<proteinExistence type="predicted"/>
<dbReference type="Proteomes" id="UP001595075">
    <property type="component" value="Unassembled WGS sequence"/>
</dbReference>
<dbReference type="EMBL" id="JAZHXI010000001">
    <property type="protein sequence ID" value="KAL2075263.1"/>
    <property type="molecule type" value="Genomic_DNA"/>
</dbReference>
<organism evidence="1 2">
    <name type="scientific">Oculimacula yallundae</name>
    <dbReference type="NCBI Taxonomy" id="86028"/>
    <lineage>
        <taxon>Eukaryota</taxon>
        <taxon>Fungi</taxon>
        <taxon>Dikarya</taxon>
        <taxon>Ascomycota</taxon>
        <taxon>Pezizomycotina</taxon>
        <taxon>Leotiomycetes</taxon>
        <taxon>Helotiales</taxon>
        <taxon>Ploettnerulaceae</taxon>
        <taxon>Oculimacula</taxon>
    </lineage>
</organism>
<gene>
    <name evidence="1" type="ORF">VTL71DRAFT_206</name>
</gene>
<accession>A0ABR4D0W2</accession>
<comment type="caution">
    <text evidence="1">The sequence shown here is derived from an EMBL/GenBank/DDBJ whole genome shotgun (WGS) entry which is preliminary data.</text>
</comment>
<protein>
    <submittedName>
        <fullName evidence="1">Uncharacterized protein</fullName>
    </submittedName>
</protein>
<name>A0ABR4D0W2_9HELO</name>
<reference evidence="1 2" key="1">
    <citation type="journal article" date="2024" name="Commun. Biol.">
        <title>Comparative genomic analysis of thermophilic fungi reveals convergent evolutionary adaptations and gene losses.</title>
        <authorList>
            <person name="Steindorff A.S."/>
            <person name="Aguilar-Pontes M.V."/>
            <person name="Robinson A.J."/>
            <person name="Andreopoulos B."/>
            <person name="LaButti K."/>
            <person name="Kuo A."/>
            <person name="Mondo S."/>
            <person name="Riley R."/>
            <person name="Otillar R."/>
            <person name="Haridas S."/>
            <person name="Lipzen A."/>
            <person name="Grimwood J."/>
            <person name="Schmutz J."/>
            <person name="Clum A."/>
            <person name="Reid I.D."/>
            <person name="Moisan M.C."/>
            <person name="Butler G."/>
            <person name="Nguyen T.T.M."/>
            <person name="Dewar K."/>
            <person name="Conant G."/>
            <person name="Drula E."/>
            <person name="Henrissat B."/>
            <person name="Hansel C."/>
            <person name="Singer S."/>
            <person name="Hutchinson M.I."/>
            <person name="de Vries R.P."/>
            <person name="Natvig D.O."/>
            <person name="Powell A.J."/>
            <person name="Tsang A."/>
            <person name="Grigoriev I.V."/>
        </authorList>
    </citation>
    <scope>NUCLEOTIDE SEQUENCE [LARGE SCALE GENOMIC DNA]</scope>
    <source>
        <strain evidence="1 2">CBS 494.80</strain>
    </source>
</reference>
<keyword evidence="2" id="KW-1185">Reference proteome</keyword>
<evidence type="ECO:0000313" key="1">
    <source>
        <dbReference type="EMBL" id="KAL2075263.1"/>
    </source>
</evidence>